<name>A0A0H2R8F2_9AGAM</name>
<dbReference type="FunCoup" id="A0A0H2R8F2">
    <property type="interactions" value="101"/>
</dbReference>
<keyword evidence="14" id="KW-1185">Reference proteome</keyword>
<feature type="transmembrane region" description="Helical" evidence="11">
    <location>
        <begin position="59"/>
        <end position="79"/>
    </location>
</feature>
<comment type="subcellular location">
    <subcellularLocation>
        <location evidence="1 11">Mitochondrion inner membrane</location>
        <topology evidence="1 11">Single-pass membrane protein</topology>
    </subcellularLocation>
</comment>
<keyword evidence="5 11" id="KW-0999">Mitochondrion inner membrane</keyword>
<dbReference type="Pfam" id="PF09731">
    <property type="entry name" value="Mitofilin"/>
    <property type="match status" value="1"/>
</dbReference>
<evidence type="ECO:0000256" key="4">
    <source>
        <dbReference type="ARBA" id="ARBA00022692"/>
    </source>
</evidence>
<dbReference type="PANTHER" id="PTHR15415">
    <property type="entry name" value="MITOFILIN"/>
    <property type="match status" value="1"/>
</dbReference>
<evidence type="ECO:0000313" key="13">
    <source>
        <dbReference type="EMBL" id="KLO07632.1"/>
    </source>
</evidence>
<feature type="region of interest" description="Disordered" evidence="12">
    <location>
        <begin position="129"/>
        <end position="149"/>
    </location>
</feature>
<keyword evidence="7" id="KW-0175">Coiled coil</keyword>
<keyword evidence="9 11" id="KW-0472">Membrane</keyword>
<keyword evidence="8 11" id="KW-0496">Mitochondrion</keyword>
<evidence type="ECO:0000256" key="7">
    <source>
        <dbReference type="ARBA" id="ARBA00023054"/>
    </source>
</evidence>
<evidence type="ECO:0000256" key="2">
    <source>
        <dbReference type="ARBA" id="ARBA00010877"/>
    </source>
</evidence>
<dbReference type="PANTHER" id="PTHR15415:SF7">
    <property type="entry name" value="MICOS COMPLEX SUBUNIT MIC60"/>
    <property type="match status" value="1"/>
</dbReference>
<feature type="region of interest" description="Disordered" evidence="12">
    <location>
        <begin position="275"/>
        <end position="310"/>
    </location>
</feature>
<evidence type="ECO:0000313" key="14">
    <source>
        <dbReference type="Proteomes" id="UP000053477"/>
    </source>
</evidence>
<organism evidence="13 14">
    <name type="scientific">Schizopora paradoxa</name>
    <dbReference type="NCBI Taxonomy" id="27342"/>
    <lineage>
        <taxon>Eukaryota</taxon>
        <taxon>Fungi</taxon>
        <taxon>Dikarya</taxon>
        <taxon>Basidiomycota</taxon>
        <taxon>Agaricomycotina</taxon>
        <taxon>Agaricomycetes</taxon>
        <taxon>Hymenochaetales</taxon>
        <taxon>Schizoporaceae</taxon>
        <taxon>Schizopora</taxon>
    </lineage>
</organism>
<keyword evidence="6 11" id="KW-1133">Transmembrane helix</keyword>
<evidence type="ECO:0000256" key="6">
    <source>
        <dbReference type="ARBA" id="ARBA00022989"/>
    </source>
</evidence>
<feature type="compositionally biased region" description="Polar residues" evidence="12">
    <location>
        <begin position="199"/>
        <end position="208"/>
    </location>
</feature>
<feature type="compositionally biased region" description="Basic and acidic residues" evidence="12">
    <location>
        <begin position="163"/>
        <end position="172"/>
    </location>
</feature>
<evidence type="ECO:0000256" key="10">
    <source>
        <dbReference type="ARBA" id="ARBA00025571"/>
    </source>
</evidence>
<feature type="compositionally biased region" description="Basic and acidic residues" evidence="12">
    <location>
        <begin position="251"/>
        <end position="261"/>
    </location>
</feature>
<dbReference type="GO" id="GO:0042407">
    <property type="term" value="P:cristae formation"/>
    <property type="evidence" value="ECO:0007669"/>
    <property type="project" value="TreeGrafter"/>
</dbReference>
<feature type="region of interest" description="Disordered" evidence="12">
    <location>
        <begin position="163"/>
        <end position="209"/>
    </location>
</feature>
<dbReference type="EMBL" id="KQ086128">
    <property type="protein sequence ID" value="KLO07632.1"/>
    <property type="molecule type" value="Genomic_DNA"/>
</dbReference>
<dbReference type="AlphaFoldDB" id="A0A0H2R8F2"/>
<dbReference type="InterPro" id="IPR019133">
    <property type="entry name" value="MIC60"/>
</dbReference>
<dbReference type="OrthoDB" id="10261039at2759"/>
<evidence type="ECO:0000256" key="9">
    <source>
        <dbReference type="ARBA" id="ARBA00023136"/>
    </source>
</evidence>
<evidence type="ECO:0000256" key="3">
    <source>
        <dbReference type="ARBA" id="ARBA00018116"/>
    </source>
</evidence>
<dbReference type="InParanoid" id="A0A0H2R8F2"/>
<dbReference type="STRING" id="27342.A0A0H2R8F2"/>
<feature type="compositionally biased region" description="Low complexity" evidence="12">
    <location>
        <begin position="182"/>
        <end position="191"/>
    </location>
</feature>
<evidence type="ECO:0000256" key="8">
    <source>
        <dbReference type="ARBA" id="ARBA00023128"/>
    </source>
</evidence>
<keyword evidence="4 11" id="KW-0812">Transmembrane</keyword>
<dbReference type="Proteomes" id="UP000053477">
    <property type="component" value="Unassembled WGS sequence"/>
</dbReference>
<comment type="function">
    <text evidence="10">Component of the MICOS complex, a large protein complex of the mitochondrial inner membrane that plays crucial roles in the maintenance of crista junctions, inner membrane architecture, and formation of contact sites to the outer membrane. Plays a role in keeping cristae membranes connected to the inner boundary membrane. Also promotes protein import via the mitochondrial intermembrane space assembly (MIA) pathway.</text>
</comment>
<reference evidence="13 14" key="1">
    <citation type="submission" date="2015-04" db="EMBL/GenBank/DDBJ databases">
        <title>Complete genome sequence of Schizopora paradoxa KUC8140, a cosmopolitan wood degrader in East Asia.</title>
        <authorList>
            <consortium name="DOE Joint Genome Institute"/>
            <person name="Min B."/>
            <person name="Park H."/>
            <person name="Jang Y."/>
            <person name="Kim J.-J."/>
            <person name="Kim K.H."/>
            <person name="Pangilinan J."/>
            <person name="Lipzen A."/>
            <person name="Riley R."/>
            <person name="Grigoriev I.V."/>
            <person name="Spatafora J.W."/>
            <person name="Choi I.-G."/>
        </authorList>
    </citation>
    <scope>NUCLEOTIDE SEQUENCE [LARGE SCALE GENOMIC DNA]</scope>
    <source>
        <strain evidence="13 14">KUC8140</strain>
    </source>
</reference>
<proteinExistence type="inferred from homology"/>
<evidence type="ECO:0000256" key="5">
    <source>
        <dbReference type="ARBA" id="ARBA00022792"/>
    </source>
</evidence>
<protein>
    <recommendedName>
        <fullName evidence="3 11">MICOS complex subunit MIC60</fullName>
    </recommendedName>
    <alternativeName>
        <fullName evidence="11">Mitofilin</fullName>
    </alternativeName>
</protein>
<comment type="subunit">
    <text evidence="11">Component of the mitochondrial contact site and cristae organizing system (MICOS) complex.</text>
</comment>
<evidence type="ECO:0000256" key="12">
    <source>
        <dbReference type="SAM" id="MobiDB-lite"/>
    </source>
</evidence>
<evidence type="ECO:0000256" key="1">
    <source>
        <dbReference type="ARBA" id="ARBA00004434"/>
    </source>
</evidence>
<accession>A0A0H2R8F2</accession>
<dbReference type="GO" id="GO:0061617">
    <property type="term" value="C:MICOS complex"/>
    <property type="evidence" value="ECO:0007669"/>
    <property type="project" value="TreeGrafter"/>
</dbReference>
<feature type="compositionally biased region" description="Low complexity" evidence="12">
    <location>
        <begin position="295"/>
        <end position="304"/>
    </location>
</feature>
<sequence>MYRLASLSSRRVSPLTARHGSLKVVRRHVSSTPRVLQDAAGSSSTGAAPKKKRGFFKTVTLYSSGFLVLFYAASPVVAFNNESYKDFFYESVPFGELILEYAEDQGLDKTLRVGFFQSSKETMAKVQAAISKKPTDTPPASDAAKPTTLEKLTQAKEKAKVVAKETQERGKEIAQTLKTQTSKAASSASEAVRGKPATPKQSDSTRPVSFSEGVEGLVKQVEAALSGKPIDVLPEATMTPEQPAGSPPDSSHPKSNSEEEVGVKEVISNGNGKLYTGELPLGFEPPPGYSRPKKASAPSPSASSTSEVKANEVEPLSVSVADLASSEPAIAELASTIDSLTSYLKSTPGAEVNTKNVIKTAHDDLKQLAERIEVVRVEERTKLEAKLDEQAREYSMKLLETELSGQDKLDEQEMEFKHFFEEEQRKMIQAYRHKLDEELQRQSEIINERLKAEVIAQGIEMQRRWIREIKVHVEEERGGRLSKLDELATSLKKLERITLDNAEYLNENLRLHALWASLRAFSSAAIGSSTRRPFRDELRVLRHASAARNDELVNVVLETLESSDVPDVGVEPLADLTTWFTSTVAPQVAKVALVPERDAGVLSYIASYAFSTFQFRRHGLVEGSDVLSVLSRAEHYLIQKDLDNATRELNQLKGAPKLLLKDWLDAARRRLEVLQAIEVVEAQSTLASLLVV</sequence>
<evidence type="ECO:0000256" key="11">
    <source>
        <dbReference type="RuleBase" id="RU363000"/>
    </source>
</evidence>
<gene>
    <name evidence="13" type="ORF">SCHPADRAFT_917148</name>
</gene>
<feature type="region of interest" description="Disordered" evidence="12">
    <location>
        <begin position="235"/>
        <end position="261"/>
    </location>
</feature>
<comment type="similarity">
    <text evidence="2 11">Belongs to the MICOS complex subunit Mic60 family.</text>
</comment>